<sequence length="106" mass="10802">MNYKQWITVGLTLSFVGMVAGCATGNSSIHETNNSVSTNLTGHATNNIAQQTNGTTVNNNTSNTSTSNSPGNKAISNSSGSGTTPSGGNGPSLNYLAYTNSQLSQI</sequence>
<evidence type="ECO:0000313" key="4">
    <source>
        <dbReference type="Proteomes" id="UP000184016"/>
    </source>
</evidence>
<proteinExistence type="predicted"/>
<evidence type="ECO:0000256" key="1">
    <source>
        <dbReference type="SAM" id="MobiDB-lite"/>
    </source>
</evidence>
<accession>A0A1M6UKH1</accession>
<dbReference type="PROSITE" id="PS51257">
    <property type="entry name" value="PROKAR_LIPOPROTEIN"/>
    <property type="match status" value="1"/>
</dbReference>
<organism evidence="3 4">
    <name type="scientific">Alicyclobacillus tolerans</name>
    <dbReference type="NCBI Taxonomy" id="90970"/>
    <lineage>
        <taxon>Bacteria</taxon>
        <taxon>Bacillati</taxon>
        <taxon>Bacillota</taxon>
        <taxon>Bacilli</taxon>
        <taxon>Bacillales</taxon>
        <taxon>Alicyclobacillaceae</taxon>
        <taxon>Alicyclobacillus</taxon>
    </lineage>
</organism>
<keyword evidence="2" id="KW-0732">Signal</keyword>
<keyword evidence="4" id="KW-1185">Reference proteome</keyword>
<reference evidence="4" key="1">
    <citation type="submission" date="2016-11" db="EMBL/GenBank/DDBJ databases">
        <authorList>
            <person name="Varghese N."/>
            <person name="Submissions S."/>
        </authorList>
    </citation>
    <scope>NUCLEOTIDE SEQUENCE [LARGE SCALE GENOMIC DNA]</scope>
    <source>
        <strain evidence="4">USBA-503</strain>
    </source>
</reference>
<gene>
    <name evidence="3" type="ORF">SAMN05443507_12014</name>
</gene>
<dbReference type="RefSeq" id="WP_072874700.1">
    <property type="nucleotide sequence ID" value="NZ_FRAF01000020.1"/>
</dbReference>
<feature type="signal peptide" evidence="2">
    <location>
        <begin position="1"/>
        <end position="20"/>
    </location>
</feature>
<name>A0A1M6UKH1_9BACL</name>
<protein>
    <submittedName>
        <fullName evidence="3">Uncharacterized protein</fullName>
    </submittedName>
</protein>
<dbReference type="EMBL" id="FRAF01000020">
    <property type="protein sequence ID" value="SHK69643.1"/>
    <property type="molecule type" value="Genomic_DNA"/>
</dbReference>
<evidence type="ECO:0000256" key="2">
    <source>
        <dbReference type="SAM" id="SignalP"/>
    </source>
</evidence>
<feature type="region of interest" description="Disordered" evidence="1">
    <location>
        <begin position="49"/>
        <end position="106"/>
    </location>
</feature>
<evidence type="ECO:0000313" key="3">
    <source>
        <dbReference type="EMBL" id="SHK69643.1"/>
    </source>
</evidence>
<dbReference type="Proteomes" id="UP000184016">
    <property type="component" value="Unassembled WGS sequence"/>
</dbReference>
<feature type="compositionally biased region" description="Polar residues" evidence="1">
    <location>
        <begin position="97"/>
        <end position="106"/>
    </location>
</feature>
<feature type="chain" id="PRO_5039295280" evidence="2">
    <location>
        <begin position="21"/>
        <end position="106"/>
    </location>
</feature>
<dbReference type="STRING" id="1830138.SAMN05443507_12014"/>
<feature type="compositionally biased region" description="Low complexity" evidence="1">
    <location>
        <begin position="52"/>
        <end position="69"/>
    </location>
</feature>
<dbReference type="AlphaFoldDB" id="A0A1M6UKH1"/>